<sequence>MNQKLKPTHDQPGGFQDQNANPDDGVVNDSFGTVNTADSTGLDENKETGDAKRNNKNTRED</sequence>
<dbReference type="Proteomes" id="UP001059380">
    <property type="component" value="Chromosome"/>
</dbReference>
<feature type="compositionally biased region" description="Basic and acidic residues" evidence="1">
    <location>
        <begin position="43"/>
        <end position="61"/>
    </location>
</feature>
<evidence type="ECO:0000313" key="2">
    <source>
        <dbReference type="EMBL" id="UWZ84951.1"/>
    </source>
</evidence>
<organism evidence="2 3">
    <name type="scientific">Occallatibacter riparius</name>
    <dbReference type="NCBI Taxonomy" id="1002689"/>
    <lineage>
        <taxon>Bacteria</taxon>
        <taxon>Pseudomonadati</taxon>
        <taxon>Acidobacteriota</taxon>
        <taxon>Terriglobia</taxon>
        <taxon>Terriglobales</taxon>
        <taxon>Acidobacteriaceae</taxon>
        <taxon>Occallatibacter</taxon>
    </lineage>
</organism>
<protein>
    <submittedName>
        <fullName evidence="2">Uncharacterized protein</fullName>
    </submittedName>
</protein>
<accession>A0A9J7BQU2</accession>
<feature type="compositionally biased region" description="Polar residues" evidence="1">
    <location>
        <begin position="30"/>
        <end position="39"/>
    </location>
</feature>
<dbReference type="RefSeq" id="WP_260794457.1">
    <property type="nucleotide sequence ID" value="NZ_CP093313.1"/>
</dbReference>
<dbReference type="KEGG" id="orp:MOP44_03185"/>
<keyword evidence="3" id="KW-1185">Reference proteome</keyword>
<dbReference type="EMBL" id="CP093313">
    <property type="protein sequence ID" value="UWZ84951.1"/>
    <property type="molecule type" value="Genomic_DNA"/>
</dbReference>
<evidence type="ECO:0000256" key="1">
    <source>
        <dbReference type="SAM" id="MobiDB-lite"/>
    </source>
</evidence>
<evidence type="ECO:0000313" key="3">
    <source>
        <dbReference type="Proteomes" id="UP001059380"/>
    </source>
</evidence>
<dbReference type="AlphaFoldDB" id="A0A9J7BQU2"/>
<proteinExistence type="predicted"/>
<feature type="region of interest" description="Disordered" evidence="1">
    <location>
        <begin position="1"/>
        <end position="61"/>
    </location>
</feature>
<gene>
    <name evidence="2" type="ORF">MOP44_03185</name>
</gene>
<reference evidence="2" key="1">
    <citation type="submission" date="2021-04" db="EMBL/GenBank/DDBJ databases">
        <title>Phylogenetic analysis of Acidobacteriaceae.</title>
        <authorList>
            <person name="Qiu L."/>
            <person name="Zhang Q."/>
        </authorList>
    </citation>
    <scope>NUCLEOTIDE SEQUENCE</scope>
    <source>
        <strain evidence="2">DSM 25168</strain>
    </source>
</reference>
<name>A0A9J7BQU2_9BACT</name>